<dbReference type="InterPro" id="IPR043721">
    <property type="entry name" value="DUF5662"/>
</dbReference>
<evidence type="ECO:0000313" key="1">
    <source>
        <dbReference type="EMBL" id="KKL90791.1"/>
    </source>
</evidence>
<proteinExistence type="predicted"/>
<organism evidence="1">
    <name type="scientific">marine sediment metagenome</name>
    <dbReference type="NCBI Taxonomy" id="412755"/>
    <lineage>
        <taxon>unclassified sequences</taxon>
        <taxon>metagenomes</taxon>
        <taxon>ecological metagenomes</taxon>
    </lineage>
</organism>
<name>A0A0F9GJZ3_9ZZZZ</name>
<gene>
    <name evidence="1" type="ORF">LCGC14_1901210</name>
</gene>
<dbReference type="Pfam" id="PF18907">
    <property type="entry name" value="DUF5662"/>
    <property type="match status" value="1"/>
</dbReference>
<dbReference type="EMBL" id="LAZR01019915">
    <property type="protein sequence ID" value="KKL90791.1"/>
    <property type="molecule type" value="Genomic_DNA"/>
</dbReference>
<accession>A0A0F9GJZ3</accession>
<protein>
    <submittedName>
        <fullName evidence="1">Uncharacterized protein</fullName>
    </submittedName>
</protein>
<reference evidence="1" key="1">
    <citation type="journal article" date="2015" name="Nature">
        <title>Complex archaea that bridge the gap between prokaryotes and eukaryotes.</title>
        <authorList>
            <person name="Spang A."/>
            <person name="Saw J.H."/>
            <person name="Jorgensen S.L."/>
            <person name="Zaremba-Niedzwiedzka K."/>
            <person name="Martijn J."/>
            <person name="Lind A.E."/>
            <person name="van Eijk R."/>
            <person name="Schleper C."/>
            <person name="Guy L."/>
            <person name="Ettema T.J."/>
        </authorList>
    </citation>
    <scope>NUCLEOTIDE SEQUENCE</scope>
</reference>
<sequence>MMTKNEVKIETKKHIKEVELLLLRIVSELENRAIAHDLSKFSKYELPIFEKYTSKLRDTTYGSDEYKQFLKEMKPALDHHYANNRHHPECFTLTVADDFQYHEKGKKNTICCMNLIDIVEMLCDWMAATKRHTDGDIMKSIEINQERFGYSDELKQIFINTVSTINNG</sequence>
<comment type="caution">
    <text evidence="1">The sequence shown here is derived from an EMBL/GenBank/DDBJ whole genome shotgun (WGS) entry which is preliminary data.</text>
</comment>
<dbReference type="AlphaFoldDB" id="A0A0F9GJZ3"/>